<evidence type="ECO:0000259" key="2">
    <source>
        <dbReference type="SMART" id="SM00579"/>
    </source>
</evidence>
<dbReference type="InterPro" id="IPR050232">
    <property type="entry name" value="FBL13/AtMIF1-like"/>
</dbReference>
<sequence>MDGNASMLSSKENNLDGQNNGEGQDRLSYLPASVLHHILSFLPTKYAVGTDNAILDVYCSTTTIDRIIKLLGGICNVEDLDLSNRTIDSLFSREDTLAHVPTFSSLVDLTVTAESGDIDASNLMSLLHKMPCIEYLSFCAPYTFDNYNDIIPQCILSHLKFVELNDFFGSESELRLVKVLLTNGRLLEEITIRSSVELSTDSNKQLEVTKQLLMMTPRASVHCAIDFA</sequence>
<evidence type="ECO:0000256" key="1">
    <source>
        <dbReference type="SAM" id="MobiDB-lite"/>
    </source>
</evidence>
<name>A0A7J6XDF9_THATH</name>
<accession>A0A7J6XDF9</accession>
<protein>
    <submittedName>
        <fullName evidence="3">Fbd-associated f-box protein</fullName>
    </submittedName>
</protein>
<reference evidence="3 4" key="1">
    <citation type="submission" date="2020-06" db="EMBL/GenBank/DDBJ databases">
        <title>Transcriptomic and genomic resources for Thalictrum thalictroides and T. hernandezii: Facilitating candidate gene discovery in an emerging model plant lineage.</title>
        <authorList>
            <person name="Arias T."/>
            <person name="Riano-Pachon D.M."/>
            <person name="Di Stilio V.S."/>
        </authorList>
    </citation>
    <scope>NUCLEOTIDE SEQUENCE [LARGE SCALE GENOMIC DNA]</scope>
    <source>
        <strain evidence="4">cv. WT478/WT964</strain>
        <tissue evidence="3">Leaves</tissue>
    </source>
</reference>
<feature type="domain" description="FBD" evidence="2">
    <location>
        <begin position="153"/>
        <end position="228"/>
    </location>
</feature>
<evidence type="ECO:0000313" key="4">
    <source>
        <dbReference type="Proteomes" id="UP000554482"/>
    </source>
</evidence>
<dbReference type="Pfam" id="PF08387">
    <property type="entry name" value="FBD"/>
    <property type="match status" value="1"/>
</dbReference>
<dbReference type="SMART" id="SM00579">
    <property type="entry name" value="FBD"/>
    <property type="match status" value="1"/>
</dbReference>
<dbReference type="AlphaFoldDB" id="A0A7J6XDF9"/>
<feature type="region of interest" description="Disordered" evidence="1">
    <location>
        <begin position="1"/>
        <end position="22"/>
    </location>
</feature>
<gene>
    <name evidence="3" type="ORF">FRX31_003508</name>
</gene>
<comment type="caution">
    <text evidence="3">The sequence shown here is derived from an EMBL/GenBank/DDBJ whole genome shotgun (WGS) entry which is preliminary data.</text>
</comment>
<dbReference type="Proteomes" id="UP000554482">
    <property type="component" value="Unassembled WGS sequence"/>
</dbReference>
<dbReference type="OrthoDB" id="1859887at2759"/>
<keyword evidence="4" id="KW-1185">Reference proteome</keyword>
<dbReference type="InterPro" id="IPR036047">
    <property type="entry name" value="F-box-like_dom_sf"/>
</dbReference>
<organism evidence="3 4">
    <name type="scientific">Thalictrum thalictroides</name>
    <name type="common">Rue-anemone</name>
    <name type="synonym">Anemone thalictroides</name>
    <dbReference type="NCBI Taxonomy" id="46969"/>
    <lineage>
        <taxon>Eukaryota</taxon>
        <taxon>Viridiplantae</taxon>
        <taxon>Streptophyta</taxon>
        <taxon>Embryophyta</taxon>
        <taxon>Tracheophyta</taxon>
        <taxon>Spermatophyta</taxon>
        <taxon>Magnoliopsida</taxon>
        <taxon>Ranunculales</taxon>
        <taxon>Ranunculaceae</taxon>
        <taxon>Thalictroideae</taxon>
        <taxon>Thalictrum</taxon>
    </lineage>
</organism>
<dbReference type="SUPFAM" id="SSF81383">
    <property type="entry name" value="F-box domain"/>
    <property type="match status" value="1"/>
</dbReference>
<dbReference type="PANTHER" id="PTHR31900">
    <property type="entry name" value="F-BOX/RNI SUPERFAMILY PROTEIN-RELATED"/>
    <property type="match status" value="1"/>
</dbReference>
<proteinExistence type="predicted"/>
<evidence type="ECO:0000313" key="3">
    <source>
        <dbReference type="EMBL" id="KAF5206905.1"/>
    </source>
</evidence>
<dbReference type="PANTHER" id="PTHR31900:SF30">
    <property type="entry name" value="SUPERFAMILY PROTEIN, PUTATIVE-RELATED"/>
    <property type="match status" value="1"/>
</dbReference>
<dbReference type="InterPro" id="IPR006566">
    <property type="entry name" value="FBD"/>
</dbReference>
<dbReference type="EMBL" id="JABWDY010002090">
    <property type="protein sequence ID" value="KAF5206905.1"/>
    <property type="molecule type" value="Genomic_DNA"/>
</dbReference>